<dbReference type="Pfam" id="PF06961">
    <property type="entry name" value="DUF1294"/>
    <property type="match status" value="1"/>
</dbReference>
<feature type="transmembrane region" description="Helical" evidence="1">
    <location>
        <begin position="7"/>
        <end position="24"/>
    </location>
</feature>
<dbReference type="InterPro" id="IPR010718">
    <property type="entry name" value="DUF1294"/>
</dbReference>
<dbReference type="Proteomes" id="UP000230292">
    <property type="component" value="Unassembled WGS sequence"/>
</dbReference>
<accession>A0A2M7H5B6</accession>
<dbReference type="EMBL" id="PFGC01000007">
    <property type="protein sequence ID" value="PIW37410.1"/>
    <property type="molecule type" value="Genomic_DNA"/>
</dbReference>
<comment type="caution">
    <text evidence="2">The sequence shown here is derived from an EMBL/GenBank/DDBJ whole genome shotgun (WGS) entry which is preliminary data.</text>
</comment>
<organism evidence="2 3">
    <name type="scientific">Candidatus Kerfeldbacteria bacterium CG15_BIG_FIL_POST_REV_8_21_14_020_45_12</name>
    <dbReference type="NCBI Taxonomy" id="2014247"/>
    <lineage>
        <taxon>Bacteria</taxon>
        <taxon>Candidatus Kerfeldiibacteriota</taxon>
    </lineage>
</organism>
<feature type="transmembrane region" description="Helical" evidence="1">
    <location>
        <begin position="39"/>
        <end position="59"/>
    </location>
</feature>
<keyword evidence="1" id="KW-0472">Membrane</keyword>
<reference evidence="2 3" key="1">
    <citation type="submission" date="2017-09" db="EMBL/GenBank/DDBJ databases">
        <title>Depth-based differentiation of microbial function through sediment-hosted aquifers and enrichment of novel symbionts in the deep terrestrial subsurface.</title>
        <authorList>
            <person name="Probst A.J."/>
            <person name="Ladd B."/>
            <person name="Jarett J.K."/>
            <person name="Geller-Mcgrath D.E."/>
            <person name="Sieber C.M."/>
            <person name="Emerson J.B."/>
            <person name="Anantharaman K."/>
            <person name="Thomas B.C."/>
            <person name="Malmstrom R."/>
            <person name="Stieglmeier M."/>
            <person name="Klingl A."/>
            <person name="Woyke T."/>
            <person name="Ryan C.M."/>
            <person name="Banfield J.F."/>
        </authorList>
    </citation>
    <scope>NUCLEOTIDE SEQUENCE [LARGE SCALE GENOMIC DNA]</scope>
    <source>
        <strain evidence="2">CG15_BIG_FIL_POST_REV_8_21_14_020_45_12</strain>
    </source>
</reference>
<evidence type="ECO:0000313" key="3">
    <source>
        <dbReference type="Proteomes" id="UP000230292"/>
    </source>
</evidence>
<evidence type="ECO:0000256" key="1">
    <source>
        <dbReference type="SAM" id="Phobius"/>
    </source>
</evidence>
<dbReference type="AlphaFoldDB" id="A0A2M7H5B6"/>
<gene>
    <name evidence="2" type="ORF">COW24_00350</name>
</gene>
<evidence type="ECO:0000313" key="2">
    <source>
        <dbReference type="EMBL" id="PIW37410.1"/>
    </source>
</evidence>
<keyword evidence="1" id="KW-0812">Transmembrane</keyword>
<sequence>MSIINFFTWYLAAISVITFILFGFDKWMAGSGARRIPEATLWLASALGGSFGAVIAMQVFRHKTRKASFQLVLALIIFLQAAVGFTVWYFELMG</sequence>
<proteinExistence type="predicted"/>
<name>A0A2M7H5B6_9BACT</name>
<feature type="transmembrane region" description="Helical" evidence="1">
    <location>
        <begin position="71"/>
        <end position="90"/>
    </location>
</feature>
<keyword evidence="1" id="KW-1133">Transmembrane helix</keyword>
<protein>
    <submittedName>
        <fullName evidence="2">DUF1294 domain-containing protein</fullName>
    </submittedName>
</protein>